<dbReference type="InterPro" id="IPR050330">
    <property type="entry name" value="Bact_OuterMem_StrucFunc"/>
</dbReference>
<feature type="signal peptide" evidence="5">
    <location>
        <begin position="1"/>
        <end position="20"/>
    </location>
</feature>
<dbReference type="InterPro" id="IPR036737">
    <property type="entry name" value="OmpA-like_sf"/>
</dbReference>
<dbReference type="STRING" id="670155.SAMN04488001_2755"/>
<proteinExistence type="predicted"/>
<dbReference type="Gene3D" id="3.30.1330.60">
    <property type="entry name" value="OmpA-like domain"/>
    <property type="match status" value="1"/>
</dbReference>
<dbReference type="InterPro" id="IPR006690">
    <property type="entry name" value="OMPA-like_CS"/>
</dbReference>
<keyword evidence="8" id="KW-1185">Reference proteome</keyword>
<name>A0A1H3A5Y4_9RHOB</name>
<dbReference type="EMBL" id="FNOI01000005">
    <property type="protein sequence ID" value="SDX25150.1"/>
    <property type="molecule type" value="Genomic_DNA"/>
</dbReference>
<dbReference type="GO" id="GO:0009279">
    <property type="term" value="C:cell outer membrane"/>
    <property type="evidence" value="ECO:0007669"/>
    <property type="project" value="UniProtKB-SubCell"/>
</dbReference>
<dbReference type="AlphaFoldDB" id="A0A1H3A5Y4"/>
<dbReference type="Pfam" id="PF13488">
    <property type="entry name" value="Gly-zipper_Omp"/>
    <property type="match status" value="1"/>
</dbReference>
<dbReference type="InterPro" id="IPR006665">
    <property type="entry name" value="OmpA-like"/>
</dbReference>
<dbReference type="PROSITE" id="PS01068">
    <property type="entry name" value="OMPA_1"/>
    <property type="match status" value="1"/>
</dbReference>
<evidence type="ECO:0000259" key="6">
    <source>
        <dbReference type="PROSITE" id="PS51123"/>
    </source>
</evidence>
<keyword evidence="5" id="KW-0732">Signal</keyword>
<evidence type="ECO:0000256" key="5">
    <source>
        <dbReference type="SAM" id="SignalP"/>
    </source>
</evidence>
<evidence type="ECO:0000313" key="8">
    <source>
        <dbReference type="Proteomes" id="UP000199441"/>
    </source>
</evidence>
<dbReference type="PANTHER" id="PTHR30329:SF21">
    <property type="entry name" value="LIPOPROTEIN YIAD-RELATED"/>
    <property type="match status" value="1"/>
</dbReference>
<dbReference type="CDD" id="cd07185">
    <property type="entry name" value="OmpA_C-like"/>
    <property type="match status" value="1"/>
</dbReference>
<feature type="domain" description="OmpA-like" evidence="6">
    <location>
        <begin position="96"/>
        <end position="213"/>
    </location>
</feature>
<evidence type="ECO:0000256" key="3">
    <source>
        <dbReference type="ARBA" id="ARBA00023237"/>
    </source>
</evidence>
<dbReference type="Proteomes" id="UP000199441">
    <property type="component" value="Unassembled WGS sequence"/>
</dbReference>
<comment type="subcellular location">
    <subcellularLocation>
        <location evidence="1">Cell outer membrane</location>
    </subcellularLocation>
</comment>
<feature type="chain" id="PRO_5011496183" evidence="5">
    <location>
        <begin position="21"/>
        <end position="214"/>
    </location>
</feature>
<evidence type="ECO:0000256" key="1">
    <source>
        <dbReference type="ARBA" id="ARBA00004442"/>
    </source>
</evidence>
<evidence type="ECO:0000256" key="4">
    <source>
        <dbReference type="PROSITE-ProRule" id="PRU00473"/>
    </source>
</evidence>
<reference evidence="8" key="1">
    <citation type="submission" date="2016-10" db="EMBL/GenBank/DDBJ databases">
        <authorList>
            <person name="Varghese N."/>
            <person name="Submissions S."/>
        </authorList>
    </citation>
    <scope>NUCLEOTIDE SEQUENCE [LARGE SCALE GENOMIC DNA]</scope>
    <source>
        <strain evidence="8">DSM 26922</strain>
    </source>
</reference>
<dbReference type="PANTHER" id="PTHR30329">
    <property type="entry name" value="STATOR ELEMENT OF FLAGELLAR MOTOR COMPLEX"/>
    <property type="match status" value="1"/>
</dbReference>
<dbReference type="OrthoDB" id="9782229at2"/>
<dbReference type="InterPro" id="IPR006664">
    <property type="entry name" value="OMP_bac"/>
</dbReference>
<organism evidence="7 8">
    <name type="scientific">Litoreibacter albidus</name>
    <dbReference type="NCBI Taxonomy" id="670155"/>
    <lineage>
        <taxon>Bacteria</taxon>
        <taxon>Pseudomonadati</taxon>
        <taxon>Pseudomonadota</taxon>
        <taxon>Alphaproteobacteria</taxon>
        <taxon>Rhodobacterales</taxon>
        <taxon>Roseobacteraceae</taxon>
        <taxon>Litoreibacter</taxon>
    </lineage>
</organism>
<dbReference type="Pfam" id="PF00691">
    <property type="entry name" value="OmpA"/>
    <property type="match status" value="1"/>
</dbReference>
<keyword evidence="3" id="KW-0998">Cell outer membrane</keyword>
<dbReference type="RefSeq" id="WP_089947516.1">
    <property type="nucleotide sequence ID" value="NZ_FNOI01000005.1"/>
</dbReference>
<dbReference type="PRINTS" id="PR01021">
    <property type="entry name" value="OMPADOMAIN"/>
</dbReference>
<gene>
    <name evidence="7" type="ORF">SAMN04488001_2755</name>
</gene>
<keyword evidence="2 4" id="KW-0472">Membrane</keyword>
<accession>A0A1H3A5Y4</accession>
<evidence type="ECO:0000256" key="2">
    <source>
        <dbReference type="ARBA" id="ARBA00023136"/>
    </source>
</evidence>
<evidence type="ECO:0000313" key="7">
    <source>
        <dbReference type="EMBL" id="SDX25150.1"/>
    </source>
</evidence>
<sequence>MTIKPIAAVAAAAFAVSACTTDSISQANKSQTGAIIGGAVGGLIGASSDDNKLLKGIVGAGIGAAAGGVIGHQLDKQADDLRRDIPNEDIDIVNTGDELRVTMPQDLLFAVNSADLGGAMRSDLLALASNLQDYPDTTVNIVGHTDDTGSESFNYELSERRAQAVAFTLEDGGVAPSRIRSYGQGESRPVVSNVTEEGRAQNRRVDIVIRPNAA</sequence>
<protein>
    <submittedName>
        <fullName evidence="7">Outer membrane protein OmpA</fullName>
    </submittedName>
</protein>
<dbReference type="SUPFAM" id="SSF103088">
    <property type="entry name" value="OmpA-like"/>
    <property type="match status" value="1"/>
</dbReference>
<dbReference type="PROSITE" id="PS51123">
    <property type="entry name" value="OMPA_2"/>
    <property type="match status" value="1"/>
</dbReference>
<dbReference type="InterPro" id="IPR039567">
    <property type="entry name" value="Gly-zipper"/>
</dbReference>
<dbReference type="PROSITE" id="PS51257">
    <property type="entry name" value="PROKAR_LIPOPROTEIN"/>
    <property type="match status" value="1"/>
</dbReference>